<dbReference type="Pfam" id="PF00072">
    <property type="entry name" value="Response_reg"/>
    <property type="match status" value="1"/>
</dbReference>
<sequence>MAKPVIMTVDDEPQVLNAIARDLQARYRGDYRVVKASSGQEGLDAVAEYLKRGTPVALFIVDQRMPGMTGTEFLEQALKLVPEAKRVLLTAYADTNAAITSINALDLDYYLLKPWDPPEERLYPVIDDLLDDWRASSPPVYEGIRVAGTLWSPTTHAVKDFLARSQIPYQWLDIEKNEGARELVDAATSGTTRKLPVVFLPDGTTLFCPDLHELAERIGLRAPAQQPFYDLVVVGAGPAGLAAAVYGASEGLRTAVVEREVPGGQAGTSSRIENYLGFPNGISGADLARRAVTQAKRLGAEILSPQSVTGIRLEDSYKIVTLDDGSELRCRALVLATGVSARTLGVPGEERLLGASVYYGAAASEAVAYSGCRVAVVGGANSAGQGAMFLSRYAAEVTILVRGDGLESSMSRYLIDQIEAAPNITVRPHSRVAALTGEEHLESVTVSDMSTGGEEELPADAMFVFIGAVPGTGLVRGLVDLDDHGFVLTGQDLVRDGRRPHGWTPKRDPFLQEASVPGIFAAGDVRHDVMRRVASAVGQGSVAVSLVHKYLETV</sequence>
<dbReference type="PRINTS" id="PR00469">
    <property type="entry name" value="PNDRDTASEII"/>
</dbReference>
<evidence type="ECO:0000256" key="3">
    <source>
        <dbReference type="ARBA" id="ARBA00048132"/>
    </source>
</evidence>
<feature type="modified residue" description="4-aspartylphosphate" evidence="4">
    <location>
        <position position="62"/>
    </location>
</feature>
<keyword evidence="7" id="KW-1185">Reference proteome</keyword>
<accession>A0ABN2U3I2</accession>
<dbReference type="InterPro" id="IPR036249">
    <property type="entry name" value="Thioredoxin-like_sf"/>
</dbReference>
<gene>
    <name evidence="6" type="ORF">GCM10009819_08940</name>
</gene>
<dbReference type="InterPro" id="IPR001789">
    <property type="entry name" value="Sig_transdc_resp-reg_receiver"/>
</dbReference>
<dbReference type="Gene3D" id="3.40.50.2300">
    <property type="match status" value="1"/>
</dbReference>
<reference evidence="6 7" key="1">
    <citation type="journal article" date="2019" name="Int. J. Syst. Evol. Microbiol.">
        <title>The Global Catalogue of Microorganisms (GCM) 10K type strain sequencing project: providing services to taxonomists for standard genome sequencing and annotation.</title>
        <authorList>
            <consortium name="The Broad Institute Genomics Platform"/>
            <consortium name="The Broad Institute Genome Sequencing Center for Infectious Disease"/>
            <person name="Wu L."/>
            <person name="Ma J."/>
        </authorList>
    </citation>
    <scope>NUCLEOTIDE SEQUENCE [LARGE SCALE GENOMIC DNA]</scope>
    <source>
        <strain evidence="6 7">JCM 15672</strain>
    </source>
</reference>
<dbReference type="PANTHER" id="PTHR48105">
    <property type="entry name" value="THIOREDOXIN REDUCTASE 1-RELATED-RELATED"/>
    <property type="match status" value="1"/>
</dbReference>
<feature type="domain" description="Response regulatory" evidence="5">
    <location>
        <begin position="5"/>
        <end position="128"/>
    </location>
</feature>
<dbReference type="InterPro" id="IPR050097">
    <property type="entry name" value="Ferredoxin-NADP_redctase_2"/>
</dbReference>
<comment type="catalytic activity">
    <reaction evidence="3">
        <text>[thioredoxin]-dithiol + NADP(+) = [thioredoxin]-disulfide + NADPH + H(+)</text>
        <dbReference type="Rhea" id="RHEA:20345"/>
        <dbReference type="Rhea" id="RHEA-COMP:10698"/>
        <dbReference type="Rhea" id="RHEA-COMP:10700"/>
        <dbReference type="ChEBI" id="CHEBI:15378"/>
        <dbReference type="ChEBI" id="CHEBI:29950"/>
        <dbReference type="ChEBI" id="CHEBI:50058"/>
        <dbReference type="ChEBI" id="CHEBI:57783"/>
        <dbReference type="ChEBI" id="CHEBI:58349"/>
        <dbReference type="EC" id="1.8.1.9"/>
    </reaction>
</comment>
<dbReference type="SUPFAM" id="SSF52833">
    <property type="entry name" value="Thioredoxin-like"/>
    <property type="match status" value="1"/>
</dbReference>
<evidence type="ECO:0000256" key="4">
    <source>
        <dbReference type="PROSITE-ProRule" id="PRU00169"/>
    </source>
</evidence>
<dbReference type="PRINTS" id="PR00368">
    <property type="entry name" value="FADPNR"/>
</dbReference>
<dbReference type="RefSeq" id="WP_344369760.1">
    <property type="nucleotide sequence ID" value="NZ_BAAAPW010000001.1"/>
</dbReference>
<dbReference type="Pfam" id="PF07992">
    <property type="entry name" value="Pyr_redox_2"/>
    <property type="match status" value="1"/>
</dbReference>
<dbReference type="Gene3D" id="3.40.30.10">
    <property type="entry name" value="Glutaredoxin"/>
    <property type="match status" value="1"/>
</dbReference>
<dbReference type="InterPro" id="IPR011006">
    <property type="entry name" value="CheY-like_superfamily"/>
</dbReference>
<dbReference type="PROSITE" id="PS50110">
    <property type="entry name" value="RESPONSE_REGULATORY"/>
    <property type="match status" value="1"/>
</dbReference>
<dbReference type="EMBL" id="BAAAPW010000001">
    <property type="protein sequence ID" value="GAA2027700.1"/>
    <property type="molecule type" value="Genomic_DNA"/>
</dbReference>
<evidence type="ECO:0000256" key="1">
    <source>
        <dbReference type="ARBA" id="ARBA00022630"/>
    </source>
</evidence>
<protein>
    <submittedName>
        <fullName evidence="6">FAD-dependent oxidoreductase</fullName>
    </submittedName>
</protein>
<evidence type="ECO:0000256" key="2">
    <source>
        <dbReference type="ARBA" id="ARBA00023002"/>
    </source>
</evidence>
<name>A0ABN2U3I2_9MICO</name>
<evidence type="ECO:0000259" key="5">
    <source>
        <dbReference type="PROSITE" id="PS50110"/>
    </source>
</evidence>
<evidence type="ECO:0000313" key="7">
    <source>
        <dbReference type="Proteomes" id="UP001501196"/>
    </source>
</evidence>
<dbReference type="InterPro" id="IPR023753">
    <property type="entry name" value="FAD/NAD-binding_dom"/>
</dbReference>
<dbReference type="SUPFAM" id="SSF51905">
    <property type="entry name" value="FAD/NAD(P)-binding domain"/>
    <property type="match status" value="1"/>
</dbReference>
<dbReference type="Gene3D" id="3.50.50.60">
    <property type="entry name" value="FAD/NAD(P)-binding domain"/>
    <property type="match status" value="2"/>
</dbReference>
<organism evidence="6 7">
    <name type="scientific">Agromyces tropicus</name>
    <dbReference type="NCBI Taxonomy" id="555371"/>
    <lineage>
        <taxon>Bacteria</taxon>
        <taxon>Bacillati</taxon>
        <taxon>Actinomycetota</taxon>
        <taxon>Actinomycetes</taxon>
        <taxon>Micrococcales</taxon>
        <taxon>Microbacteriaceae</taxon>
        <taxon>Agromyces</taxon>
    </lineage>
</organism>
<keyword evidence="2" id="KW-0560">Oxidoreductase</keyword>
<dbReference type="Proteomes" id="UP001501196">
    <property type="component" value="Unassembled WGS sequence"/>
</dbReference>
<comment type="caution">
    <text evidence="6">The sequence shown here is derived from an EMBL/GenBank/DDBJ whole genome shotgun (WGS) entry which is preliminary data.</text>
</comment>
<proteinExistence type="predicted"/>
<evidence type="ECO:0000313" key="6">
    <source>
        <dbReference type="EMBL" id="GAA2027700.1"/>
    </source>
</evidence>
<dbReference type="SMART" id="SM00448">
    <property type="entry name" value="REC"/>
    <property type="match status" value="1"/>
</dbReference>
<keyword evidence="1" id="KW-0285">Flavoprotein</keyword>
<dbReference type="SUPFAM" id="SSF52172">
    <property type="entry name" value="CheY-like"/>
    <property type="match status" value="1"/>
</dbReference>
<keyword evidence="4" id="KW-0597">Phosphoprotein</keyword>
<dbReference type="InterPro" id="IPR036188">
    <property type="entry name" value="FAD/NAD-bd_sf"/>
</dbReference>